<dbReference type="EMBL" id="GEDV01002443">
    <property type="protein sequence ID" value="JAP86114.1"/>
    <property type="molecule type" value="Transcribed_RNA"/>
</dbReference>
<feature type="signal peptide" evidence="1">
    <location>
        <begin position="1"/>
        <end position="22"/>
    </location>
</feature>
<keyword evidence="1" id="KW-0732">Signal</keyword>
<accession>A0A131Z3Z8</accession>
<reference evidence="2" key="1">
    <citation type="journal article" date="2016" name="Ticks Tick Borne Dis.">
        <title>De novo assembly and annotation of the salivary gland transcriptome of Rhipicephalus appendiculatus male and female ticks during blood feeding.</title>
        <authorList>
            <person name="de Castro M.H."/>
            <person name="de Klerk D."/>
            <person name="Pienaar R."/>
            <person name="Latif A.A."/>
            <person name="Rees D.J."/>
            <person name="Mans B.J."/>
        </authorList>
    </citation>
    <scope>NUCLEOTIDE SEQUENCE</scope>
    <source>
        <tissue evidence="2">Salivary glands</tissue>
    </source>
</reference>
<dbReference type="InterPro" id="IPR012674">
    <property type="entry name" value="Calycin"/>
</dbReference>
<dbReference type="Gene3D" id="2.40.128.20">
    <property type="match status" value="1"/>
</dbReference>
<name>A0A131Z3Z8_RHIAP</name>
<organism evidence="2">
    <name type="scientific">Rhipicephalus appendiculatus</name>
    <name type="common">Brown ear tick</name>
    <dbReference type="NCBI Taxonomy" id="34631"/>
    <lineage>
        <taxon>Eukaryota</taxon>
        <taxon>Metazoa</taxon>
        <taxon>Ecdysozoa</taxon>
        <taxon>Arthropoda</taxon>
        <taxon>Chelicerata</taxon>
        <taxon>Arachnida</taxon>
        <taxon>Acari</taxon>
        <taxon>Parasitiformes</taxon>
        <taxon>Ixodida</taxon>
        <taxon>Ixodoidea</taxon>
        <taxon>Ixodidae</taxon>
        <taxon>Rhipicephalinae</taxon>
        <taxon>Rhipicephalus</taxon>
        <taxon>Rhipicephalus</taxon>
    </lineage>
</organism>
<feature type="chain" id="PRO_5007286706" evidence="1">
    <location>
        <begin position="23"/>
        <end position="210"/>
    </location>
</feature>
<proteinExistence type="predicted"/>
<protein>
    <submittedName>
        <fullName evidence="2">Lipocalin</fullName>
    </submittedName>
</protein>
<dbReference type="AlphaFoldDB" id="A0A131Z3Z8"/>
<evidence type="ECO:0000256" key="1">
    <source>
        <dbReference type="SAM" id="SignalP"/>
    </source>
</evidence>
<evidence type="ECO:0000313" key="2">
    <source>
        <dbReference type="EMBL" id="JAP86114.1"/>
    </source>
</evidence>
<sequence length="210" mass="24117">MARSSLFCAVLIGLLVATGSHQHDEQSHQGVDIVRFWNTSEFIWTTNTTILARRACQVDIKKYISETNISFTRSYAEKTGSSAKWINKTYEGVFYNYTSHNKSEVPFDSVDITEREGYDTATEVVYYQSQDNICAVFSVLASRGSTLYPSYDIRIKDSYIQTRSPTESDCWAKFEEVSSGRETRGLYHTKCQNVLAKKYPKWLRESKQSK</sequence>